<organism evidence="2 3">
    <name type="scientific">Nocardioides zeae</name>
    <dbReference type="NCBI Taxonomy" id="1457234"/>
    <lineage>
        <taxon>Bacteria</taxon>
        <taxon>Bacillati</taxon>
        <taxon>Actinomycetota</taxon>
        <taxon>Actinomycetes</taxon>
        <taxon>Propionibacteriales</taxon>
        <taxon>Nocardioidaceae</taxon>
        <taxon>Nocardioides</taxon>
    </lineage>
</organism>
<dbReference type="SUPFAM" id="SSF55718">
    <property type="entry name" value="SCP-like"/>
    <property type="match status" value="1"/>
</dbReference>
<sequence length="342" mass="35915">MHVDASRPEHDRLHEQPVVASAGGRMTVTAPSSVGHLADRGAGSVLATVATTSDAALATWASGPTGPQLLVRLTELLVEGSRGRAVDADVLVTFALHRRGQVVDRVRLLLEAGSPGGGAAPYDGARALRADVRSVVVRCTPLTFARLVTGQCSAPLELLADRLGVEGDAATVLDAGRVLRCPANGTALVDPAGLEPRAVASALRGVSTAHLRSVMRGPFRDVVLGEVARRLPEHVRPEAARLRLTAVLRVTGPSRDDAPEVTDRFVVTMTDGRVKVTRLTGPDAPPASRRDVTLTCTGEDFLRLATGHLHPVTAVLRGRLAVRGDRTAALQLSTALDIPRPS</sequence>
<dbReference type="InterPro" id="IPR003033">
    <property type="entry name" value="SCP2_sterol-bd_dom"/>
</dbReference>
<evidence type="ECO:0000313" key="3">
    <source>
        <dbReference type="Proteomes" id="UP001239215"/>
    </source>
</evidence>
<dbReference type="Gene3D" id="3.30.1050.10">
    <property type="entry name" value="SCP2 sterol-binding domain"/>
    <property type="match status" value="1"/>
</dbReference>
<dbReference type="AlphaFoldDB" id="A0AAJ1U165"/>
<dbReference type="Pfam" id="PF02036">
    <property type="entry name" value="SCP2"/>
    <property type="match status" value="1"/>
</dbReference>
<name>A0AAJ1U165_9ACTN</name>
<protein>
    <submittedName>
        <fullName evidence="2">Lipid carrier protein YhbT</fullName>
    </submittedName>
</protein>
<evidence type="ECO:0000259" key="1">
    <source>
        <dbReference type="Pfam" id="PF02036"/>
    </source>
</evidence>
<evidence type="ECO:0000313" key="2">
    <source>
        <dbReference type="EMBL" id="MDQ1103980.1"/>
    </source>
</evidence>
<dbReference type="InterPro" id="IPR036527">
    <property type="entry name" value="SCP2_sterol-bd_dom_sf"/>
</dbReference>
<proteinExistence type="predicted"/>
<feature type="domain" description="SCP2" evidence="1">
    <location>
        <begin position="237"/>
        <end position="337"/>
    </location>
</feature>
<gene>
    <name evidence="2" type="ORF">QE405_001264</name>
</gene>
<dbReference type="Proteomes" id="UP001239215">
    <property type="component" value="Unassembled WGS sequence"/>
</dbReference>
<reference evidence="2" key="1">
    <citation type="submission" date="2023-07" db="EMBL/GenBank/DDBJ databases">
        <title>Functional and genomic diversity of the sorghum phyllosphere microbiome.</title>
        <authorList>
            <person name="Shade A."/>
        </authorList>
    </citation>
    <scope>NUCLEOTIDE SEQUENCE</scope>
    <source>
        <strain evidence="2">SORGH_AS_1067</strain>
    </source>
</reference>
<comment type="caution">
    <text evidence="2">The sequence shown here is derived from an EMBL/GenBank/DDBJ whole genome shotgun (WGS) entry which is preliminary data.</text>
</comment>
<accession>A0AAJ1U165</accession>
<dbReference type="EMBL" id="JAUTAN010000001">
    <property type="protein sequence ID" value="MDQ1103980.1"/>
    <property type="molecule type" value="Genomic_DNA"/>
</dbReference>